<gene>
    <name evidence="1" type="ORF">OEZ85_004289</name>
</gene>
<dbReference type="EMBL" id="CP126221">
    <property type="protein sequence ID" value="WIA21922.1"/>
    <property type="molecule type" value="Genomic_DNA"/>
</dbReference>
<evidence type="ECO:0000313" key="1">
    <source>
        <dbReference type="EMBL" id="WIA21922.1"/>
    </source>
</evidence>
<organism evidence="1 2">
    <name type="scientific">Tetradesmus obliquus</name>
    <name type="common">Green alga</name>
    <name type="synonym">Acutodesmus obliquus</name>
    <dbReference type="NCBI Taxonomy" id="3088"/>
    <lineage>
        <taxon>Eukaryota</taxon>
        <taxon>Viridiplantae</taxon>
        <taxon>Chlorophyta</taxon>
        <taxon>core chlorophytes</taxon>
        <taxon>Chlorophyceae</taxon>
        <taxon>CS clade</taxon>
        <taxon>Sphaeropleales</taxon>
        <taxon>Scenedesmaceae</taxon>
        <taxon>Tetradesmus</taxon>
    </lineage>
</organism>
<evidence type="ECO:0000313" key="2">
    <source>
        <dbReference type="Proteomes" id="UP001244341"/>
    </source>
</evidence>
<name>A0ABY8UK73_TETOB</name>
<accession>A0ABY8UK73</accession>
<keyword evidence="2" id="KW-1185">Reference proteome</keyword>
<dbReference type="Pfam" id="PF05991">
    <property type="entry name" value="NYN_YacP"/>
    <property type="match status" value="1"/>
</dbReference>
<sequence length="84" mass="9771">MAAVTVIDGYNFLHYHPTTKQMMKFDQVDQARAMLHKLLAAYAEEQQQEFRVVYDATTVSASDNRRPAGFHGSINRIHSWTWRD</sequence>
<dbReference type="Proteomes" id="UP001244341">
    <property type="component" value="Chromosome 14b"/>
</dbReference>
<proteinExistence type="predicted"/>
<evidence type="ECO:0008006" key="3">
    <source>
        <dbReference type="Google" id="ProtNLM"/>
    </source>
</evidence>
<dbReference type="InterPro" id="IPR010298">
    <property type="entry name" value="YacP-like"/>
</dbReference>
<protein>
    <recommendedName>
        <fullName evidence="3">NYN domain-containing protein</fullName>
    </recommendedName>
</protein>
<reference evidence="1 2" key="1">
    <citation type="submission" date="2023-05" db="EMBL/GenBank/DDBJ databases">
        <title>A 100% complete, gapless, phased diploid assembly of the Scenedesmus obliquus UTEX 3031 genome.</title>
        <authorList>
            <person name="Biondi T.C."/>
            <person name="Hanschen E.R."/>
            <person name="Kwon T."/>
            <person name="Eng W."/>
            <person name="Kruse C.P.S."/>
            <person name="Koehler S.I."/>
            <person name="Kunde Y."/>
            <person name="Gleasner C.D."/>
            <person name="You Mak K.T."/>
            <person name="Polle J."/>
            <person name="Hovde B.T."/>
            <person name="Starkenburg S.R."/>
        </authorList>
    </citation>
    <scope>NUCLEOTIDE SEQUENCE [LARGE SCALE GENOMIC DNA]</scope>
    <source>
        <strain evidence="1 2">DOE0152z</strain>
    </source>
</reference>